<keyword evidence="2" id="KW-0732">Signal</keyword>
<organism evidence="3 4">
    <name type="scientific">Cyphomyrmex costatus</name>
    <dbReference type="NCBI Taxonomy" id="456900"/>
    <lineage>
        <taxon>Eukaryota</taxon>
        <taxon>Metazoa</taxon>
        <taxon>Ecdysozoa</taxon>
        <taxon>Arthropoda</taxon>
        <taxon>Hexapoda</taxon>
        <taxon>Insecta</taxon>
        <taxon>Pterygota</taxon>
        <taxon>Neoptera</taxon>
        <taxon>Endopterygota</taxon>
        <taxon>Hymenoptera</taxon>
        <taxon>Apocrita</taxon>
        <taxon>Aculeata</taxon>
        <taxon>Formicoidea</taxon>
        <taxon>Formicidae</taxon>
        <taxon>Myrmicinae</taxon>
        <taxon>Cyphomyrmex</taxon>
    </lineage>
</organism>
<protein>
    <recommendedName>
        <fullName evidence="5">Secreted protein</fullName>
    </recommendedName>
</protein>
<sequence length="114" mass="13301">MIIFFLLFSFYASIYGLTKCQREPLSWRASDRNCTGGRPENRAAPSNARSPASRIIYLKTHHAASSLWHCREARDRERSTRKSRRTERIIHHAPRENMVCREDRSSESDLTASY</sequence>
<name>A0A195CZY8_9HYME</name>
<dbReference type="EMBL" id="KQ977041">
    <property type="protein sequence ID" value="KYN06172.1"/>
    <property type="molecule type" value="Genomic_DNA"/>
</dbReference>
<evidence type="ECO:0008006" key="5">
    <source>
        <dbReference type="Google" id="ProtNLM"/>
    </source>
</evidence>
<feature type="signal peptide" evidence="2">
    <location>
        <begin position="1"/>
        <end position="16"/>
    </location>
</feature>
<accession>A0A195CZY8</accession>
<dbReference type="AlphaFoldDB" id="A0A195CZY8"/>
<feature type="region of interest" description="Disordered" evidence="1">
    <location>
        <begin position="31"/>
        <end position="50"/>
    </location>
</feature>
<evidence type="ECO:0000313" key="4">
    <source>
        <dbReference type="Proteomes" id="UP000078542"/>
    </source>
</evidence>
<evidence type="ECO:0000256" key="2">
    <source>
        <dbReference type="SAM" id="SignalP"/>
    </source>
</evidence>
<evidence type="ECO:0000313" key="3">
    <source>
        <dbReference type="EMBL" id="KYN06172.1"/>
    </source>
</evidence>
<gene>
    <name evidence="3" type="ORF">ALC62_02933</name>
</gene>
<feature type="compositionally biased region" description="Basic and acidic residues" evidence="1">
    <location>
        <begin position="74"/>
        <end position="107"/>
    </location>
</feature>
<keyword evidence="4" id="KW-1185">Reference proteome</keyword>
<dbReference type="Proteomes" id="UP000078542">
    <property type="component" value="Unassembled WGS sequence"/>
</dbReference>
<reference evidence="3 4" key="1">
    <citation type="submission" date="2016-03" db="EMBL/GenBank/DDBJ databases">
        <title>Cyphomyrmex costatus WGS genome.</title>
        <authorList>
            <person name="Nygaard S."/>
            <person name="Hu H."/>
            <person name="Boomsma J."/>
            <person name="Zhang G."/>
        </authorList>
    </citation>
    <scope>NUCLEOTIDE SEQUENCE [LARGE SCALE GENOMIC DNA]</scope>
    <source>
        <strain evidence="3">MS0001</strain>
        <tissue evidence="3">Whole body</tissue>
    </source>
</reference>
<feature type="chain" id="PRO_5008270242" description="Secreted protein" evidence="2">
    <location>
        <begin position="17"/>
        <end position="114"/>
    </location>
</feature>
<feature type="region of interest" description="Disordered" evidence="1">
    <location>
        <begin position="74"/>
        <end position="114"/>
    </location>
</feature>
<proteinExistence type="predicted"/>
<evidence type="ECO:0000256" key="1">
    <source>
        <dbReference type="SAM" id="MobiDB-lite"/>
    </source>
</evidence>